<gene>
    <name evidence="1" type="ORF">E8A74_15585</name>
</gene>
<dbReference type="EMBL" id="SSMQ01000014">
    <property type="protein sequence ID" value="TKD08345.1"/>
    <property type="molecule type" value="Genomic_DNA"/>
</dbReference>
<dbReference type="OrthoDB" id="5504390at2"/>
<keyword evidence="2" id="KW-1185">Reference proteome</keyword>
<dbReference type="Proteomes" id="UP000309215">
    <property type="component" value="Unassembled WGS sequence"/>
</dbReference>
<evidence type="ECO:0000313" key="2">
    <source>
        <dbReference type="Proteomes" id="UP000309215"/>
    </source>
</evidence>
<dbReference type="RefSeq" id="WP_136929805.1">
    <property type="nucleotide sequence ID" value="NZ_SSMQ01000014.1"/>
</dbReference>
<dbReference type="PROSITE" id="PS51257">
    <property type="entry name" value="PROKAR_LIPOPROTEIN"/>
    <property type="match status" value="1"/>
</dbReference>
<proteinExistence type="predicted"/>
<reference evidence="1 2" key="1">
    <citation type="submission" date="2019-04" db="EMBL/GenBank/DDBJ databases">
        <authorList>
            <person name="Li Y."/>
            <person name="Wang J."/>
        </authorList>
    </citation>
    <scope>NUCLEOTIDE SEQUENCE [LARGE SCALE GENOMIC DNA]</scope>
    <source>
        <strain evidence="1 2">DSM 14668</strain>
    </source>
</reference>
<name>A0A4U1JD01_9BACT</name>
<organism evidence="1 2">
    <name type="scientific">Polyangium fumosum</name>
    <dbReference type="NCBI Taxonomy" id="889272"/>
    <lineage>
        <taxon>Bacteria</taxon>
        <taxon>Pseudomonadati</taxon>
        <taxon>Myxococcota</taxon>
        <taxon>Polyangia</taxon>
        <taxon>Polyangiales</taxon>
        <taxon>Polyangiaceae</taxon>
        <taxon>Polyangium</taxon>
    </lineage>
</organism>
<accession>A0A4U1JD01</accession>
<evidence type="ECO:0000313" key="1">
    <source>
        <dbReference type="EMBL" id="TKD08345.1"/>
    </source>
</evidence>
<protein>
    <submittedName>
        <fullName evidence="1">Uncharacterized protein</fullName>
    </submittedName>
</protein>
<dbReference type="AlphaFoldDB" id="A0A4U1JD01"/>
<comment type="caution">
    <text evidence="1">The sequence shown here is derived from an EMBL/GenBank/DDBJ whole genome shotgun (WGS) entry which is preliminary data.</text>
</comment>
<sequence length="237" mass="25002">MNTRWLTTIAVVGLGVLSGCKETVDSQNVKTAGIAAILFATAESDQETRLTATLKVGGDESNTYVDLSGGDSIFASAGDKRVQMQTQETGVYEAKFNTAAEGTELLVDLQRANDDDAPSSRGTLPAPFDLTIGASAVSRAADLNITWTPSGSNDDVRLELNSPCTFLETIDVPGDSGTHTIQANTLQATGSADQPPPTCDVTVTMTRTRRGTTDIAFDSESSFVLQQIRVGKFTSTP</sequence>